<comment type="caution">
    <text evidence="12">The sequence shown here is derived from an EMBL/GenBank/DDBJ whole genome shotgun (WGS) entry which is preliminary data.</text>
</comment>
<evidence type="ECO:0000256" key="1">
    <source>
        <dbReference type="ARBA" id="ARBA00004123"/>
    </source>
</evidence>
<dbReference type="SUPFAM" id="SSF57716">
    <property type="entry name" value="Glucocorticoid receptor-like (DNA-binding domain)"/>
    <property type="match status" value="2"/>
</dbReference>
<dbReference type="PANTHER" id="PTHR10071">
    <property type="entry name" value="TRANSCRIPTION FACTOR GATA FAMILY MEMBER"/>
    <property type="match status" value="1"/>
</dbReference>
<dbReference type="GO" id="GO:0008270">
    <property type="term" value="F:zinc ion binding"/>
    <property type="evidence" value="ECO:0007669"/>
    <property type="project" value="UniProtKB-KW"/>
</dbReference>
<dbReference type="Pfam" id="PF00320">
    <property type="entry name" value="GATA"/>
    <property type="match status" value="2"/>
</dbReference>
<dbReference type="CDD" id="cd00202">
    <property type="entry name" value="ZnF_GATA"/>
    <property type="match status" value="2"/>
</dbReference>
<dbReference type="GO" id="GO:0000981">
    <property type="term" value="F:DNA-binding transcription factor activity, RNA polymerase II-specific"/>
    <property type="evidence" value="ECO:0007669"/>
    <property type="project" value="TreeGrafter"/>
</dbReference>
<evidence type="ECO:0000256" key="6">
    <source>
        <dbReference type="ARBA" id="ARBA00023125"/>
    </source>
</evidence>
<dbReference type="GO" id="GO:0045165">
    <property type="term" value="P:cell fate commitment"/>
    <property type="evidence" value="ECO:0007669"/>
    <property type="project" value="TreeGrafter"/>
</dbReference>
<dbReference type="FunFam" id="3.30.50.10:FF:000032">
    <property type="entry name" value="Transcription factor GATA-3"/>
    <property type="match status" value="1"/>
</dbReference>
<keyword evidence="7" id="KW-0804">Transcription</keyword>
<feature type="compositionally biased region" description="Polar residues" evidence="10">
    <location>
        <begin position="130"/>
        <end position="147"/>
    </location>
</feature>
<comment type="subcellular location">
    <subcellularLocation>
        <location evidence="1">Nucleus</location>
    </subcellularLocation>
</comment>
<evidence type="ECO:0000313" key="12">
    <source>
        <dbReference type="EMBL" id="KAK6644848.1"/>
    </source>
</evidence>
<evidence type="ECO:0000256" key="8">
    <source>
        <dbReference type="ARBA" id="ARBA00023242"/>
    </source>
</evidence>
<feature type="compositionally biased region" description="Basic and acidic residues" evidence="10">
    <location>
        <begin position="54"/>
        <end position="89"/>
    </location>
</feature>
<dbReference type="GO" id="GO:0000122">
    <property type="term" value="P:negative regulation of transcription by RNA polymerase II"/>
    <property type="evidence" value="ECO:0007669"/>
    <property type="project" value="TreeGrafter"/>
</dbReference>
<dbReference type="InterPro" id="IPR039355">
    <property type="entry name" value="Transcription_factor_GATA"/>
</dbReference>
<feature type="domain" description="GATA-type" evidence="11">
    <location>
        <begin position="677"/>
        <end position="730"/>
    </location>
</feature>
<dbReference type="PROSITE" id="PS50114">
    <property type="entry name" value="GATA_ZN_FINGER_2"/>
    <property type="match status" value="2"/>
</dbReference>
<evidence type="ECO:0000256" key="3">
    <source>
        <dbReference type="ARBA" id="ARBA00022771"/>
    </source>
</evidence>
<feature type="compositionally biased region" description="Basic and acidic residues" evidence="10">
    <location>
        <begin position="1"/>
        <end position="25"/>
    </location>
</feature>
<keyword evidence="8" id="KW-0539">Nucleus</keyword>
<keyword evidence="6" id="KW-0238">DNA-binding</keyword>
<evidence type="ECO:0000256" key="9">
    <source>
        <dbReference type="PROSITE-ProRule" id="PRU00094"/>
    </source>
</evidence>
<keyword evidence="3 9" id="KW-0863">Zinc-finger</keyword>
<accession>A0AAN8SDB9</accession>
<feature type="domain" description="GATA-type" evidence="11">
    <location>
        <begin position="618"/>
        <end position="677"/>
    </location>
</feature>
<dbReference type="PANTHER" id="PTHR10071:SF281">
    <property type="entry name" value="BOX A-BINDING FACTOR-RELATED"/>
    <property type="match status" value="1"/>
</dbReference>
<dbReference type="Gene3D" id="3.30.50.10">
    <property type="entry name" value="Erythroid Transcription Factor GATA-1, subunit A"/>
    <property type="match status" value="2"/>
</dbReference>
<feature type="compositionally biased region" description="Basic and acidic residues" evidence="10">
    <location>
        <begin position="102"/>
        <end position="129"/>
    </location>
</feature>
<keyword evidence="5" id="KW-0805">Transcription regulation</keyword>
<dbReference type="EMBL" id="JAWJWE010000001">
    <property type="protein sequence ID" value="KAK6644848.1"/>
    <property type="molecule type" value="Genomic_DNA"/>
</dbReference>
<evidence type="ECO:0000256" key="7">
    <source>
        <dbReference type="ARBA" id="ARBA00023163"/>
    </source>
</evidence>
<name>A0AAN8SDB9_POLSC</name>
<feature type="region of interest" description="Disordered" evidence="10">
    <location>
        <begin position="213"/>
        <end position="247"/>
    </location>
</feature>
<evidence type="ECO:0000259" key="11">
    <source>
        <dbReference type="PROSITE" id="PS50114"/>
    </source>
</evidence>
<dbReference type="Proteomes" id="UP001372834">
    <property type="component" value="Unassembled WGS sequence"/>
</dbReference>
<evidence type="ECO:0000256" key="2">
    <source>
        <dbReference type="ARBA" id="ARBA00022723"/>
    </source>
</evidence>
<dbReference type="GO" id="GO:0000978">
    <property type="term" value="F:RNA polymerase II cis-regulatory region sequence-specific DNA binding"/>
    <property type="evidence" value="ECO:0007669"/>
    <property type="project" value="TreeGrafter"/>
</dbReference>
<dbReference type="InterPro" id="IPR013088">
    <property type="entry name" value="Znf_NHR/GATA"/>
</dbReference>
<sequence>MQAEPDKNLRKANIRDSKSASEIENYKPSPLRNKEVQHSVITYQNFAKNSMGVQEHKNNDESKRLRRNSEGDLKDIENEDKRSGEEQRNEILIVNYEHQYSKEPKRVLKPEEYENQDERNDEIQRRTNSRDSTIQMIHQNDGGSSPDQETKVIHPNNQYLQNKLNNHLHFITPRQTLSNYVKEEFRESEEHNENHQKPDGVQKVMSCLPGFQQSYGRSTEVENQSRRSPNRYEDKPDAETKKTIRTDRNPSMIYTTCQNKGTIHHYTDKDLYVNQGIQNIENMGTGEGFPERQHKGSEYRAVEEMRYVTPEGENIKIDQTRLSVMTHAERDPMLADSYGAAHKLAYPMDYQKIAVEYHVKYEGNANHISNRQDVEPQNTLIVKNSNQVLQPEPIQTAIPETGTTTYTTLQTVSHPPSNAFNNLYPSNEYHNNYVKTSNSDMYEINRGNDDVYNKQLEEICYRNKQGVSHDFAQKVEGPVIGYPSTYIPETTQRLPVISATDDVHTQYVIKHDDSDAIVGTNKISEQLVLPYGQQPHSNSPGSNTITFYTSTGTQYQCPVSATNYATAAIEYESYVSRLVSVVHRYSENNQHSNNSQVGHYAEYIPNAASTSWGTETYINEVKECVNCATCRTPLWRRDDDGHYLCNACGLYNKVNGINRPLVKANNKKCNSVPANSRRTGVECANCRTTNTTLWRRNNTGEPVCNACGLYFKLHNVPRPLSMKKDGIQSRKRKPKTGSMNHLLKHQKTHHVGIKVLPEMSYGRILNIDMEPRITRTYTHHPDYRDSYPFVLGHVEEHEVPLEEPLSSPTLPSSSLLNRQISQVPPLEPPSTPLHCSGHGELVADSGGIISRTQRQEANYQTNN</sequence>
<keyword evidence="2" id="KW-0479">Metal-binding</keyword>
<proteinExistence type="predicted"/>
<feature type="region of interest" description="Disordered" evidence="10">
    <location>
        <begin position="102"/>
        <end position="151"/>
    </location>
</feature>
<dbReference type="PROSITE" id="PS00344">
    <property type="entry name" value="GATA_ZN_FINGER_1"/>
    <property type="match status" value="2"/>
</dbReference>
<dbReference type="SMART" id="SM00401">
    <property type="entry name" value="ZnF_GATA"/>
    <property type="match status" value="2"/>
</dbReference>
<evidence type="ECO:0000256" key="4">
    <source>
        <dbReference type="ARBA" id="ARBA00022833"/>
    </source>
</evidence>
<evidence type="ECO:0000256" key="5">
    <source>
        <dbReference type="ARBA" id="ARBA00023015"/>
    </source>
</evidence>
<protein>
    <recommendedName>
        <fullName evidence="11">GATA-type domain-containing protein</fullName>
    </recommendedName>
</protein>
<evidence type="ECO:0000313" key="13">
    <source>
        <dbReference type="Proteomes" id="UP001372834"/>
    </source>
</evidence>
<dbReference type="InterPro" id="IPR000679">
    <property type="entry name" value="Znf_GATA"/>
</dbReference>
<feature type="compositionally biased region" description="Basic and acidic residues" evidence="10">
    <location>
        <begin position="219"/>
        <end position="247"/>
    </location>
</feature>
<dbReference type="GO" id="GO:0045944">
    <property type="term" value="P:positive regulation of transcription by RNA polymerase II"/>
    <property type="evidence" value="ECO:0007669"/>
    <property type="project" value="TreeGrafter"/>
</dbReference>
<organism evidence="12 13">
    <name type="scientific">Polyplax serrata</name>
    <name type="common">Common mouse louse</name>
    <dbReference type="NCBI Taxonomy" id="468196"/>
    <lineage>
        <taxon>Eukaryota</taxon>
        <taxon>Metazoa</taxon>
        <taxon>Ecdysozoa</taxon>
        <taxon>Arthropoda</taxon>
        <taxon>Hexapoda</taxon>
        <taxon>Insecta</taxon>
        <taxon>Pterygota</taxon>
        <taxon>Neoptera</taxon>
        <taxon>Paraneoptera</taxon>
        <taxon>Psocodea</taxon>
        <taxon>Troctomorpha</taxon>
        <taxon>Phthiraptera</taxon>
        <taxon>Anoplura</taxon>
        <taxon>Polyplacidae</taxon>
        <taxon>Polyplax</taxon>
    </lineage>
</organism>
<feature type="region of interest" description="Disordered" evidence="10">
    <location>
        <begin position="1"/>
        <end position="89"/>
    </location>
</feature>
<dbReference type="GO" id="GO:0005634">
    <property type="term" value="C:nucleus"/>
    <property type="evidence" value="ECO:0007669"/>
    <property type="project" value="UniProtKB-SubCell"/>
</dbReference>
<dbReference type="PRINTS" id="PR00619">
    <property type="entry name" value="GATAZNFINGER"/>
</dbReference>
<evidence type="ECO:0000256" key="10">
    <source>
        <dbReference type="SAM" id="MobiDB-lite"/>
    </source>
</evidence>
<reference evidence="12 13" key="1">
    <citation type="submission" date="2023-10" db="EMBL/GenBank/DDBJ databases">
        <title>Genomes of two closely related lineages of the louse Polyplax serrata with different host specificities.</title>
        <authorList>
            <person name="Martinu J."/>
            <person name="Tarabai H."/>
            <person name="Stefka J."/>
            <person name="Hypsa V."/>
        </authorList>
    </citation>
    <scope>NUCLEOTIDE SEQUENCE [LARGE SCALE GENOMIC DNA]</scope>
    <source>
        <strain evidence="12">HR10_N</strain>
    </source>
</reference>
<feature type="compositionally biased region" description="Polar residues" evidence="10">
    <location>
        <begin position="39"/>
        <end position="52"/>
    </location>
</feature>
<dbReference type="AlphaFoldDB" id="A0AAN8SDB9"/>
<gene>
    <name evidence="12" type="ORF">RUM43_001121</name>
</gene>
<keyword evidence="4" id="KW-0862">Zinc</keyword>